<name>A0A671W867_SPAAU</name>
<protein>
    <submittedName>
        <fullName evidence="1">Uncharacterized protein</fullName>
    </submittedName>
</protein>
<reference evidence="1" key="1">
    <citation type="submission" date="2021-04" db="EMBL/GenBank/DDBJ databases">
        <authorList>
            <consortium name="Wellcome Sanger Institute Data Sharing"/>
        </authorList>
    </citation>
    <scope>NUCLEOTIDE SEQUENCE [LARGE SCALE GENOMIC DNA]</scope>
</reference>
<dbReference type="Proteomes" id="UP000472265">
    <property type="component" value="Chromosome 9"/>
</dbReference>
<evidence type="ECO:0000313" key="1">
    <source>
        <dbReference type="Ensembl" id="ENSSAUP00010032781.1"/>
    </source>
</evidence>
<keyword evidence="2" id="KW-1185">Reference proteome</keyword>
<evidence type="ECO:0000313" key="2">
    <source>
        <dbReference type="Proteomes" id="UP000472265"/>
    </source>
</evidence>
<dbReference type="InParanoid" id="A0A671W867"/>
<dbReference type="Ensembl" id="ENSSAUT00010034522.1">
    <property type="protein sequence ID" value="ENSSAUP00010032781.1"/>
    <property type="gene ID" value="ENSSAUG00010013888.1"/>
</dbReference>
<accession>A0A671W867</accession>
<proteinExistence type="predicted"/>
<organism evidence="1 2">
    <name type="scientific">Sparus aurata</name>
    <name type="common">Gilthead sea bream</name>
    <dbReference type="NCBI Taxonomy" id="8175"/>
    <lineage>
        <taxon>Eukaryota</taxon>
        <taxon>Metazoa</taxon>
        <taxon>Chordata</taxon>
        <taxon>Craniata</taxon>
        <taxon>Vertebrata</taxon>
        <taxon>Euteleostomi</taxon>
        <taxon>Actinopterygii</taxon>
        <taxon>Neopterygii</taxon>
        <taxon>Teleostei</taxon>
        <taxon>Neoteleostei</taxon>
        <taxon>Acanthomorphata</taxon>
        <taxon>Eupercaria</taxon>
        <taxon>Spariformes</taxon>
        <taxon>Sparidae</taxon>
        <taxon>Sparus</taxon>
    </lineage>
</organism>
<reference evidence="1" key="2">
    <citation type="submission" date="2025-08" db="UniProtKB">
        <authorList>
            <consortium name="Ensembl"/>
        </authorList>
    </citation>
    <scope>IDENTIFICATION</scope>
</reference>
<dbReference type="GeneTree" id="ENSGT00990000203887"/>
<reference evidence="1" key="3">
    <citation type="submission" date="2025-09" db="UniProtKB">
        <authorList>
            <consortium name="Ensembl"/>
        </authorList>
    </citation>
    <scope>IDENTIFICATION</scope>
</reference>
<sequence>MKTCSHWGPLLDQHLTPLNYSNRLAAFKSNKKNISFFAIKKTTVGIYVTRETPGNDFSDVGIIIEGVVVLQDLDDVALATALLSGLFYSLNMRYPSQLRYTFEVIQKCSSKDSSLLLGLRLNFHNIHF</sequence>
<dbReference type="AlphaFoldDB" id="A0A671W867"/>